<evidence type="ECO:0000256" key="1">
    <source>
        <dbReference type="SAM" id="Phobius"/>
    </source>
</evidence>
<dbReference type="Proteomes" id="UP000004810">
    <property type="component" value="Unassembled WGS sequence"/>
</dbReference>
<keyword evidence="1" id="KW-0472">Membrane</keyword>
<organism evidence="2 3">
    <name type="scientific">Wuchereria bancrofti</name>
    <dbReference type="NCBI Taxonomy" id="6293"/>
    <lineage>
        <taxon>Eukaryota</taxon>
        <taxon>Metazoa</taxon>
        <taxon>Ecdysozoa</taxon>
        <taxon>Nematoda</taxon>
        <taxon>Chromadorea</taxon>
        <taxon>Rhabditida</taxon>
        <taxon>Spirurina</taxon>
        <taxon>Spiruromorpha</taxon>
        <taxon>Filarioidea</taxon>
        <taxon>Onchocercidae</taxon>
        <taxon>Wuchereria</taxon>
    </lineage>
</organism>
<proteinExistence type="predicted"/>
<keyword evidence="1" id="KW-0812">Transmembrane</keyword>
<dbReference type="EMBL" id="ADBV01005552">
    <property type="protein sequence ID" value="EJW79369.1"/>
    <property type="molecule type" value="Genomic_DNA"/>
</dbReference>
<feature type="transmembrane region" description="Helical" evidence="1">
    <location>
        <begin position="12"/>
        <end position="32"/>
    </location>
</feature>
<dbReference type="AlphaFoldDB" id="J9EVZ1"/>
<name>J9EVZ1_WUCBA</name>
<evidence type="ECO:0000313" key="3">
    <source>
        <dbReference type="Proteomes" id="UP000004810"/>
    </source>
</evidence>
<reference evidence="3" key="1">
    <citation type="submission" date="2012-08" db="EMBL/GenBank/DDBJ databases">
        <title>The Genome Sequence of Wuchereria bancrofti.</title>
        <authorList>
            <person name="Nutman T.B."/>
            <person name="Fink D.L."/>
            <person name="Russ C."/>
            <person name="Young S."/>
            <person name="Zeng Q."/>
            <person name="Koehrsen M."/>
            <person name="Alvarado L."/>
            <person name="Berlin A."/>
            <person name="Chapman S.B."/>
            <person name="Chen Z."/>
            <person name="Freedman E."/>
            <person name="Gellesch M."/>
            <person name="Goldberg J."/>
            <person name="Griggs A."/>
            <person name="Gujja S."/>
            <person name="Heilman E.R."/>
            <person name="Heiman D."/>
            <person name="Hepburn T."/>
            <person name="Howarth C."/>
            <person name="Jen D."/>
            <person name="Larson L."/>
            <person name="Lewis B."/>
            <person name="Mehta T."/>
            <person name="Park D."/>
            <person name="Pearson M."/>
            <person name="Roberts A."/>
            <person name="Saif S."/>
            <person name="Shea T."/>
            <person name="Shenoy N."/>
            <person name="Sisk P."/>
            <person name="Stolte C."/>
            <person name="Sykes S."/>
            <person name="Walk T."/>
            <person name="White J."/>
            <person name="Yandava C."/>
            <person name="Haas B."/>
            <person name="Henn M.R."/>
            <person name="Nusbaum C."/>
            <person name="Birren B."/>
        </authorList>
    </citation>
    <scope>NUCLEOTIDE SEQUENCE [LARGE SCALE GENOMIC DNA]</scope>
    <source>
        <strain evidence="3">NA</strain>
    </source>
</reference>
<accession>J9EVZ1</accession>
<sequence>MIQAMPFAEPIIWFIVQATTSITIVTTALGYFDFRFSVHLESTATVVCRKHFKSTGHFLARLCLEIKLYFWVEKTECEFRTASIEIKRNVRDDLDVGHQTFFMLSR</sequence>
<comment type="caution">
    <text evidence="2">The sequence shown here is derived from an EMBL/GenBank/DDBJ whole genome shotgun (WGS) entry which is preliminary data.</text>
</comment>
<evidence type="ECO:0000313" key="2">
    <source>
        <dbReference type="EMBL" id="EJW79369.1"/>
    </source>
</evidence>
<protein>
    <submittedName>
        <fullName evidence="2">Uncharacterized protein</fullName>
    </submittedName>
</protein>
<gene>
    <name evidence="2" type="ORF">WUBG_09723</name>
</gene>
<keyword evidence="1" id="KW-1133">Transmembrane helix</keyword>